<dbReference type="Proteomes" id="UP000307749">
    <property type="component" value="Unassembled WGS sequence"/>
</dbReference>
<dbReference type="Gene3D" id="6.10.340.10">
    <property type="match status" value="1"/>
</dbReference>
<dbReference type="PANTHER" id="PTHR45436">
    <property type="entry name" value="SENSOR HISTIDINE KINASE YKOH"/>
    <property type="match status" value="1"/>
</dbReference>
<dbReference type="STRING" id="993689.GCA_002077135_00515"/>
<dbReference type="Gene3D" id="1.10.287.130">
    <property type="match status" value="1"/>
</dbReference>
<sequence length="486" mass="52291">MAPGANCYTPCAAPDTACVRLPELLRTSALRLALWQALLFLVTAGVLAGIVGWQVHVFGRDQLRAAIRADTQRLLEEHDEPDNGGLRDEIAERLRAGGIEHTLMALLDGAGQPVLSNLPASVALHGLAPGWHAVDMPRSYDPDDGDDASAELWLQRLPDGRMLVVGRDRSSLIQLDETLAGAFAIASAVALLLALFGGLLLGRSYLRRVRVVGTRAQRIMDGDLSVRIPARAQGGDEFDLLARQLNAMLARIQTLMESMRQVSNDIAHDLRTPLTHLRQRLETAARASDADALRAALAQAQHDVDQVLSTFSAMLAIARIEARERRAGFAIVDFSTLLEVLAADYAPVAEERGQRLRTQIAPGLMVAGDRRLLQQLFANLIENAMTHSPAHTEITLSLAAEGAQGFLATVADRGPGIPAAEREAVFKRFYRLDQSRATPGSGLGLALVQAIAELHGFRASIADHAPGTRVLLRGARAAPVRSGDLA</sequence>
<dbReference type="SUPFAM" id="SSF55874">
    <property type="entry name" value="ATPase domain of HSP90 chaperone/DNA topoisomerase II/histidine kinase"/>
    <property type="match status" value="1"/>
</dbReference>
<dbReference type="PROSITE" id="PS50885">
    <property type="entry name" value="HAMP"/>
    <property type="match status" value="1"/>
</dbReference>
<dbReference type="CDD" id="cd06225">
    <property type="entry name" value="HAMP"/>
    <property type="match status" value="1"/>
</dbReference>
<dbReference type="InterPro" id="IPR005467">
    <property type="entry name" value="His_kinase_dom"/>
</dbReference>
<dbReference type="EC" id="2.7.13.3" evidence="3"/>
<evidence type="ECO:0000259" key="12">
    <source>
        <dbReference type="PROSITE" id="PS50109"/>
    </source>
</evidence>
<dbReference type="SMART" id="SM00387">
    <property type="entry name" value="HATPase_c"/>
    <property type="match status" value="1"/>
</dbReference>
<evidence type="ECO:0000256" key="5">
    <source>
        <dbReference type="ARBA" id="ARBA00022679"/>
    </source>
</evidence>
<evidence type="ECO:0000256" key="4">
    <source>
        <dbReference type="ARBA" id="ARBA00022553"/>
    </source>
</evidence>
<name>A0A4S3KRL2_9GAMM</name>
<feature type="domain" description="HAMP" evidence="13">
    <location>
        <begin position="203"/>
        <end position="257"/>
    </location>
</feature>
<dbReference type="GO" id="GO:0000155">
    <property type="term" value="F:phosphorelay sensor kinase activity"/>
    <property type="evidence" value="ECO:0007669"/>
    <property type="project" value="InterPro"/>
</dbReference>
<evidence type="ECO:0000256" key="7">
    <source>
        <dbReference type="ARBA" id="ARBA00022777"/>
    </source>
</evidence>
<evidence type="ECO:0000256" key="6">
    <source>
        <dbReference type="ARBA" id="ARBA00022692"/>
    </source>
</evidence>
<dbReference type="PRINTS" id="PR00344">
    <property type="entry name" value="BCTRLSENSOR"/>
</dbReference>
<evidence type="ECO:0000256" key="1">
    <source>
        <dbReference type="ARBA" id="ARBA00000085"/>
    </source>
</evidence>
<evidence type="ECO:0000256" key="3">
    <source>
        <dbReference type="ARBA" id="ARBA00012438"/>
    </source>
</evidence>
<evidence type="ECO:0000313" key="14">
    <source>
        <dbReference type="EMBL" id="THD10794.1"/>
    </source>
</evidence>
<dbReference type="GO" id="GO:0005886">
    <property type="term" value="C:plasma membrane"/>
    <property type="evidence" value="ECO:0007669"/>
    <property type="project" value="TreeGrafter"/>
</dbReference>
<evidence type="ECO:0000256" key="8">
    <source>
        <dbReference type="ARBA" id="ARBA00022989"/>
    </source>
</evidence>
<evidence type="ECO:0000313" key="15">
    <source>
        <dbReference type="Proteomes" id="UP000307749"/>
    </source>
</evidence>
<dbReference type="SMART" id="SM00304">
    <property type="entry name" value="HAMP"/>
    <property type="match status" value="1"/>
</dbReference>
<organism evidence="14 15">
    <name type="scientific">Metallibacterium scheffleri</name>
    <dbReference type="NCBI Taxonomy" id="993689"/>
    <lineage>
        <taxon>Bacteria</taxon>
        <taxon>Pseudomonadati</taxon>
        <taxon>Pseudomonadota</taxon>
        <taxon>Gammaproteobacteria</taxon>
        <taxon>Lysobacterales</taxon>
        <taxon>Rhodanobacteraceae</taxon>
        <taxon>Metallibacterium</taxon>
    </lineage>
</organism>
<dbReference type="SUPFAM" id="SSF47384">
    <property type="entry name" value="Homodimeric domain of signal transducing histidine kinase"/>
    <property type="match status" value="1"/>
</dbReference>
<dbReference type="InterPro" id="IPR003660">
    <property type="entry name" value="HAMP_dom"/>
</dbReference>
<dbReference type="Gene3D" id="3.30.565.10">
    <property type="entry name" value="Histidine kinase-like ATPase, C-terminal domain"/>
    <property type="match status" value="1"/>
</dbReference>
<dbReference type="InterPro" id="IPR036097">
    <property type="entry name" value="HisK_dim/P_sf"/>
</dbReference>
<keyword evidence="9" id="KW-0902">Two-component regulatory system</keyword>
<dbReference type="InterPro" id="IPR003594">
    <property type="entry name" value="HATPase_dom"/>
</dbReference>
<protein>
    <recommendedName>
        <fullName evidence="3">histidine kinase</fullName>
        <ecNumber evidence="3">2.7.13.3</ecNumber>
    </recommendedName>
</protein>
<dbReference type="InterPro" id="IPR004358">
    <property type="entry name" value="Sig_transdc_His_kin-like_C"/>
</dbReference>
<dbReference type="PANTHER" id="PTHR45436:SF8">
    <property type="entry name" value="HISTIDINE KINASE"/>
    <property type="match status" value="1"/>
</dbReference>
<accession>A0A4S3KRL2</accession>
<keyword evidence="15" id="KW-1185">Reference proteome</keyword>
<keyword evidence="8 11" id="KW-1133">Transmembrane helix</keyword>
<dbReference type="Pfam" id="PF00512">
    <property type="entry name" value="HisKA"/>
    <property type="match status" value="1"/>
</dbReference>
<dbReference type="Pfam" id="PF00672">
    <property type="entry name" value="HAMP"/>
    <property type="match status" value="1"/>
</dbReference>
<evidence type="ECO:0000259" key="13">
    <source>
        <dbReference type="PROSITE" id="PS50885"/>
    </source>
</evidence>
<feature type="domain" description="Histidine kinase" evidence="12">
    <location>
        <begin position="265"/>
        <end position="478"/>
    </location>
</feature>
<reference evidence="14 15" key="1">
    <citation type="submission" date="2017-02" db="EMBL/GenBank/DDBJ databases">
        <title>Whole genome sequencing of Metallibacterium scheffleri DSM 24874 (T).</title>
        <authorList>
            <person name="Kumar S."/>
            <person name="Patil P."/>
            <person name="Patil P.B."/>
        </authorList>
    </citation>
    <scope>NUCLEOTIDE SEQUENCE [LARGE SCALE GENOMIC DNA]</scope>
    <source>
        <strain evidence="14 15">DSM 24874</strain>
    </source>
</reference>
<evidence type="ECO:0000256" key="2">
    <source>
        <dbReference type="ARBA" id="ARBA00004370"/>
    </source>
</evidence>
<dbReference type="Pfam" id="PF02518">
    <property type="entry name" value="HATPase_c"/>
    <property type="match status" value="1"/>
</dbReference>
<comment type="caution">
    <text evidence="14">The sequence shown here is derived from an EMBL/GenBank/DDBJ whole genome shotgun (WGS) entry which is preliminary data.</text>
</comment>
<dbReference type="CDD" id="cd00082">
    <property type="entry name" value="HisKA"/>
    <property type="match status" value="1"/>
</dbReference>
<dbReference type="PROSITE" id="PS50109">
    <property type="entry name" value="HIS_KIN"/>
    <property type="match status" value="1"/>
</dbReference>
<feature type="transmembrane region" description="Helical" evidence="11">
    <location>
        <begin position="179"/>
        <end position="201"/>
    </location>
</feature>
<keyword evidence="10 11" id="KW-0472">Membrane</keyword>
<keyword evidence="4" id="KW-0597">Phosphoprotein</keyword>
<dbReference type="SUPFAM" id="SSF158472">
    <property type="entry name" value="HAMP domain-like"/>
    <property type="match status" value="1"/>
</dbReference>
<evidence type="ECO:0000256" key="10">
    <source>
        <dbReference type="ARBA" id="ARBA00023136"/>
    </source>
</evidence>
<keyword evidence="7" id="KW-0418">Kinase</keyword>
<proteinExistence type="predicted"/>
<evidence type="ECO:0000256" key="11">
    <source>
        <dbReference type="SAM" id="Phobius"/>
    </source>
</evidence>
<dbReference type="InterPro" id="IPR036890">
    <property type="entry name" value="HATPase_C_sf"/>
</dbReference>
<gene>
    <name evidence="14" type="ORF">B1806_06700</name>
</gene>
<dbReference type="InterPro" id="IPR003661">
    <property type="entry name" value="HisK_dim/P_dom"/>
</dbReference>
<dbReference type="SMART" id="SM00388">
    <property type="entry name" value="HisKA"/>
    <property type="match status" value="1"/>
</dbReference>
<dbReference type="EMBL" id="MWQO01000021">
    <property type="protein sequence ID" value="THD10794.1"/>
    <property type="molecule type" value="Genomic_DNA"/>
</dbReference>
<keyword evidence="6 11" id="KW-0812">Transmembrane</keyword>
<dbReference type="InterPro" id="IPR050428">
    <property type="entry name" value="TCS_sensor_his_kinase"/>
</dbReference>
<keyword evidence="5" id="KW-0808">Transferase</keyword>
<comment type="subcellular location">
    <subcellularLocation>
        <location evidence="2">Membrane</location>
    </subcellularLocation>
</comment>
<feature type="transmembrane region" description="Helical" evidence="11">
    <location>
        <begin position="32"/>
        <end position="53"/>
    </location>
</feature>
<dbReference type="CDD" id="cd00075">
    <property type="entry name" value="HATPase"/>
    <property type="match status" value="1"/>
</dbReference>
<comment type="catalytic activity">
    <reaction evidence="1">
        <text>ATP + protein L-histidine = ADP + protein N-phospho-L-histidine.</text>
        <dbReference type="EC" id="2.7.13.3"/>
    </reaction>
</comment>
<evidence type="ECO:0000256" key="9">
    <source>
        <dbReference type="ARBA" id="ARBA00023012"/>
    </source>
</evidence>
<dbReference type="AlphaFoldDB" id="A0A4S3KRL2"/>